<organism evidence="14 15">
    <name type="scientific">Mycolicibacterium arabiense</name>
    <dbReference type="NCBI Taxonomy" id="1286181"/>
    <lineage>
        <taxon>Bacteria</taxon>
        <taxon>Bacillati</taxon>
        <taxon>Actinomycetota</taxon>
        <taxon>Actinomycetes</taxon>
        <taxon>Mycobacteriales</taxon>
        <taxon>Mycobacteriaceae</taxon>
        <taxon>Mycolicibacterium</taxon>
    </lineage>
</organism>
<dbReference type="KEGG" id="marz:MARA_01180"/>
<feature type="active site" description="Proton acceptor" evidence="12">
    <location>
        <position position="228"/>
    </location>
</feature>
<sequence length="289" mass="29394">MSGQSLTVVGSINEDITAVGERLPRPGETVSTSELLRTSGGKGANQAAAAARLGGRVRMIGARGDDEAGRRSVAALQHAGVDVTGVRVVDQVTGTALIVVDAAGENQIAIAAGANDQVIVDDSIDEAAAVLCQLEIPMQTIVDICSRANGFVAINAAPARPLPAAVIERCDLFIVNQEERAALPELARARTVAVTEGAAGAVLLRDDVEVARRSPPPTEVVSTVGAGDSFCAAIVLAMMSGYTDAEALEISCAVGAAAVASPCTQPAFNPLHHYLHGTAVAEPSSPATT</sequence>
<evidence type="ECO:0000256" key="8">
    <source>
        <dbReference type="ARBA" id="ARBA00022840"/>
    </source>
</evidence>
<dbReference type="RefSeq" id="WP_163916217.1">
    <property type="nucleotide sequence ID" value="NZ_AP022592.1"/>
</dbReference>
<keyword evidence="6 12" id="KW-0547">Nucleotide-binding</keyword>
<proteinExistence type="inferred from homology"/>
<dbReference type="InterPro" id="IPR002173">
    <property type="entry name" value="Carboh/pur_kinase_PfkB_CS"/>
</dbReference>
<keyword evidence="8 12" id="KW-0067">ATP-binding</keyword>
<dbReference type="GO" id="GO:0004747">
    <property type="term" value="F:ribokinase activity"/>
    <property type="evidence" value="ECO:0007669"/>
    <property type="project" value="UniProtKB-UniRule"/>
</dbReference>
<feature type="binding site" evidence="12">
    <location>
        <position position="258"/>
    </location>
    <ligand>
        <name>K(+)</name>
        <dbReference type="ChEBI" id="CHEBI:29103"/>
    </ligand>
</feature>
<dbReference type="InterPro" id="IPR011611">
    <property type="entry name" value="PfkB_dom"/>
</dbReference>
<dbReference type="HAMAP" id="MF_01987">
    <property type="entry name" value="Ribokinase"/>
    <property type="match status" value="1"/>
</dbReference>
<dbReference type="PRINTS" id="PR00990">
    <property type="entry name" value="RIBOKINASE"/>
</dbReference>
<dbReference type="GO" id="GO:0005524">
    <property type="term" value="F:ATP binding"/>
    <property type="evidence" value="ECO:0007669"/>
    <property type="project" value="UniProtKB-UniRule"/>
</dbReference>
<evidence type="ECO:0000256" key="12">
    <source>
        <dbReference type="HAMAP-Rule" id="MF_01987"/>
    </source>
</evidence>
<keyword evidence="10 12" id="KW-0630">Potassium</keyword>
<keyword evidence="7 12" id="KW-0418">Kinase</keyword>
<evidence type="ECO:0000256" key="1">
    <source>
        <dbReference type="ARBA" id="ARBA00005380"/>
    </source>
</evidence>
<evidence type="ECO:0000259" key="13">
    <source>
        <dbReference type="Pfam" id="PF00294"/>
    </source>
</evidence>
<comment type="catalytic activity">
    <reaction evidence="12">
        <text>D-ribose + ATP = D-ribose 5-phosphate + ADP + H(+)</text>
        <dbReference type="Rhea" id="RHEA:13697"/>
        <dbReference type="ChEBI" id="CHEBI:15378"/>
        <dbReference type="ChEBI" id="CHEBI:30616"/>
        <dbReference type="ChEBI" id="CHEBI:47013"/>
        <dbReference type="ChEBI" id="CHEBI:78346"/>
        <dbReference type="ChEBI" id="CHEBI:456216"/>
        <dbReference type="EC" id="2.7.1.15"/>
    </reaction>
</comment>
<dbReference type="EMBL" id="AP022592">
    <property type="protein sequence ID" value="BBY46688.1"/>
    <property type="molecule type" value="Genomic_DNA"/>
</dbReference>
<protein>
    <recommendedName>
        <fullName evidence="3 12">Ribokinase</fullName>
        <shortName evidence="12">RK</shortName>
        <ecNumber evidence="2 12">2.7.1.15</ecNumber>
    </recommendedName>
</protein>
<evidence type="ECO:0000256" key="3">
    <source>
        <dbReference type="ARBA" id="ARBA00016943"/>
    </source>
</evidence>
<dbReference type="Gene3D" id="3.40.1190.20">
    <property type="match status" value="1"/>
</dbReference>
<comment type="function">
    <text evidence="12">Catalyzes the phosphorylation of ribose at O-5 in a reaction requiring ATP and magnesium. The resulting D-ribose-5-phosphate can then be used either for sythesis of nucleotides, histidine, and tryptophan, or as a component of the pentose phosphate pathway.</text>
</comment>
<comment type="activity regulation">
    <text evidence="12">Activated by a monovalent cation that binds near, but not in, the active site. The most likely occupant of the site in vivo is potassium. Ion binding induces a conformational change that may alter substrate affinity.</text>
</comment>
<feature type="binding site" evidence="12">
    <location>
        <position position="224"/>
    </location>
    <ligand>
        <name>K(+)</name>
        <dbReference type="ChEBI" id="CHEBI:29103"/>
    </ligand>
</feature>
<dbReference type="InterPro" id="IPR002139">
    <property type="entry name" value="Ribo/fructo_kinase"/>
</dbReference>
<evidence type="ECO:0000256" key="5">
    <source>
        <dbReference type="ARBA" id="ARBA00022723"/>
    </source>
</evidence>
<feature type="binding site" evidence="12">
    <location>
        <begin position="41"/>
        <end position="45"/>
    </location>
    <ligand>
        <name>substrate</name>
    </ligand>
</feature>
<feature type="binding site" evidence="12">
    <location>
        <position position="228"/>
    </location>
    <ligand>
        <name>substrate</name>
    </ligand>
</feature>
<keyword evidence="11 12" id="KW-0119">Carbohydrate metabolism</keyword>
<dbReference type="PROSITE" id="PS00584">
    <property type="entry name" value="PFKB_KINASES_2"/>
    <property type="match status" value="1"/>
</dbReference>
<feature type="binding site" evidence="12">
    <location>
        <position position="261"/>
    </location>
    <ligand>
        <name>K(+)</name>
        <dbReference type="ChEBI" id="CHEBI:29103"/>
    </ligand>
</feature>
<keyword evidence="14" id="KW-0614">Plasmid</keyword>
<feature type="domain" description="Carbohydrate kinase PfkB" evidence="13">
    <location>
        <begin position="5"/>
        <end position="266"/>
    </location>
</feature>
<dbReference type="AlphaFoldDB" id="A0A7I7RQ25"/>
<feature type="binding site" evidence="12">
    <location>
        <begin position="227"/>
        <end position="228"/>
    </location>
    <ligand>
        <name>ATP</name>
        <dbReference type="ChEBI" id="CHEBI:30616"/>
    </ligand>
</feature>
<dbReference type="InterPro" id="IPR011877">
    <property type="entry name" value="Ribokinase"/>
</dbReference>
<evidence type="ECO:0000256" key="4">
    <source>
        <dbReference type="ARBA" id="ARBA00022679"/>
    </source>
</evidence>
<evidence type="ECO:0000313" key="14">
    <source>
        <dbReference type="EMBL" id="BBY46688.1"/>
    </source>
</evidence>
<dbReference type="InterPro" id="IPR029056">
    <property type="entry name" value="Ribokinase-like"/>
</dbReference>
<dbReference type="UniPathway" id="UPA00916">
    <property type="reaction ID" value="UER00889"/>
</dbReference>
<dbReference type="GO" id="GO:0019303">
    <property type="term" value="P:D-ribose catabolic process"/>
    <property type="evidence" value="ECO:0007669"/>
    <property type="project" value="UniProtKB-UniRule"/>
</dbReference>
<name>A0A7I7RQ25_9MYCO</name>
<keyword evidence="12" id="KW-0963">Cytoplasm</keyword>
<dbReference type="PANTHER" id="PTHR10584">
    <property type="entry name" value="SUGAR KINASE"/>
    <property type="match status" value="1"/>
</dbReference>
<dbReference type="GO" id="GO:0005829">
    <property type="term" value="C:cytosol"/>
    <property type="evidence" value="ECO:0007669"/>
    <property type="project" value="TreeGrafter"/>
</dbReference>
<evidence type="ECO:0000256" key="7">
    <source>
        <dbReference type="ARBA" id="ARBA00022777"/>
    </source>
</evidence>
<dbReference type="SUPFAM" id="SSF53613">
    <property type="entry name" value="Ribokinase-like"/>
    <property type="match status" value="1"/>
</dbReference>
<dbReference type="PANTHER" id="PTHR10584:SF166">
    <property type="entry name" value="RIBOKINASE"/>
    <property type="match status" value="1"/>
</dbReference>
<dbReference type="EC" id="2.7.1.15" evidence="2 12"/>
<feature type="binding site" evidence="12">
    <location>
        <begin position="13"/>
        <end position="15"/>
    </location>
    <ligand>
        <name>substrate</name>
    </ligand>
</feature>
<feature type="binding site" evidence="12">
    <location>
        <position position="135"/>
    </location>
    <ligand>
        <name>substrate</name>
    </ligand>
</feature>
<evidence type="ECO:0000256" key="9">
    <source>
        <dbReference type="ARBA" id="ARBA00022842"/>
    </source>
</evidence>
<evidence type="ECO:0000256" key="6">
    <source>
        <dbReference type="ARBA" id="ARBA00022741"/>
    </source>
</evidence>
<feature type="binding site" evidence="12">
    <location>
        <position position="176"/>
    </location>
    <ligand>
        <name>ATP</name>
        <dbReference type="ChEBI" id="CHEBI:30616"/>
    </ligand>
</feature>
<comment type="similarity">
    <text evidence="12">Belongs to the carbohydrate kinase PfkB family. Ribokinase subfamily.</text>
</comment>
<comment type="subunit">
    <text evidence="12">Homodimer.</text>
</comment>
<evidence type="ECO:0000256" key="2">
    <source>
        <dbReference type="ARBA" id="ARBA00012035"/>
    </source>
</evidence>
<accession>A0A7I7RQ25</accession>
<gene>
    <name evidence="14" type="primary">rbsK_1</name>
    <name evidence="12" type="synonym">rbsK</name>
    <name evidence="14" type="ORF">MARA_01180</name>
</gene>
<dbReference type="Proteomes" id="UP000467428">
    <property type="component" value="Plasmid pJCM18538"/>
</dbReference>
<geneLocation type="plasmid" evidence="14">
    <name>pJCM18538</name>
</geneLocation>
<reference evidence="14 15" key="1">
    <citation type="journal article" date="2019" name="Emerg. Microbes Infect.">
        <title>Comprehensive subspecies identification of 175 nontuberculous mycobacteria species based on 7547 genomic profiles.</title>
        <authorList>
            <person name="Matsumoto Y."/>
            <person name="Kinjo T."/>
            <person name="Motooka D."/>
            <person name="Nabeya D."/>
            <person name="Jung N."/>
            <person name="Uechi K."/>
            <person name="Horii T."/>
            <person name="Iida T."/>
            <person name="Fujita J."/>
            <person name="Nakamura S."/>
        </authorList>
    </citation>
    <scope>NUCLEOTIDE SEQUENCE [LARGE SCALE GENOMIC DNA]</scope>
    <source>
        <strain evidence="14 15">JCM 18538</strain>
        <plasmid evidence="14">pJCM18538</plasmid>
    </source>
</reference>
<evidence type="ECO:0000313" key="15">
    <source>
        <dbReference type="Proteomes" id="UP000467428"/>
    </source>
</evidence>
<comment type="subcellular location">
    <subcellularLocation>
        <location evidence="12">Cytoplasm</location>
    </subcellularLocation>
</comment>
<evidence type="ECO:0000256" key="10">
    <source>
        <dbReference type="ARBA" id="ARBA00022958"/>
    </source>
</evidence>
<dbReference type="Pfam" id="PF00294">
    <property type="entry name" value="PfkB"/>
    <property type="match status" value="1"/>
</dbReference>
<keyword evidence="15" id="KW-1185">Reference proteome</keyword>
<comment type="cofactor">
    <cofactor evidence="12">
        <name>Mg(2+)</name>
        <dbReference type="ChEBI" id="CHEBI:18420"/>
    </cofactor>
    <text evidence="12">Requires a divalent cation, most likely magnesium in vivo, as an electrophilic catalyst to aid phosphoryl group transfer. It is the chelate of the metal and the nucleotide that is the actual substrate.</text>
</comment>
<comment type="similarity">
    <text evidence="1">Belongs to the carbohydrate kinase pfkB family.</text>
</comment>
<comment type="caution">
    <text evidence="12">Lacks conserved residue(s) required for the propagation of feature annotation.</text>
</comment>
<evidence type="ECO:0000256" key="11">
    <source>
        <dbReference type="ARBA" id="ARBA00023277"/>
    </source>
</evidence>
<keyword evidence="9 12" id="KW-0460">Magnesium</keyword>
<dbReference type="GO" id="GO:0046872">
    <property type="term" value="F:metal ion binding"/>
    <property type="evidence" value="ECO:0007669"/>
    <property type="project" value="UniProtKB-KW"/>
</dbReference>
<dbReference type="CDD" id="cd01174">
    <property type="entry name" value="ribokinase"/>
    <property type="match status" value="1"/>
</dbReference>
<feature type="binding site" evidence="12">
    <location>
        <begin position="195"/>
        <end position="200"/>
    </location>
    <ligand>
        <name>ATP</name>
        <dbReference type="ChEBI" id="CHEBI:30616"/>
    </ligand>
</feature>
<comment type="pathway">
    <text evidence="12">Carbohydrate metabolism; D-ribose degradation; D-ribose 5-phosphate from beta-D-ribopyranose: step 2/2.</text>
</comment>
<keyword evidence="5 12" id="KW-0479">Metal-binding</keyword>
<keyword evidence="4 12" id="KW-0808">Transferase</keyword>